<dbReference type="PANTHER" id="PTHR34989:SF1">
    <property type="entry name" value="PROTEIN HDED"/>
    <property type="match status" value="1"/>
</dbReference>
<keyword evidence="1" id="KW-0472">Membrane</keyword>
<dbReference type="HOGENOM" id="CLU_091585_5_1_11"/>
<feature type="transmembrane region" description="Helical" evidence="1">
    <location>
        <begin position="12"/>
        <end position="32"/>
    </location>
</feature>
<reference evidence="2 3" key="1">
    <citation type="journal article" date="2009" name="Stand. Genomic Sci.">
        <title>Complete genome sequence of Stackebrandtia nassauensis type strain (LLR-40K-21).</title>
        <authorList>
            <person name="Munk C."/>
            <person name="Lapidus A."/>
            <person name="Copeland A."/>
            <person name="Jando M."/>
            <person name="Mayilraj S."/>
            <person name="Glavina Del Rio T."/>
            <person name="Nolan M."/>
            <person name="Chen F."/>
            <person name="Lucas S."/>
            <person name="Tice H."/>
            <person name="Cheng J.F."/>
            <person name="Han C."/>
            <person name="Detter J.C."/>
            <person name="Bruce D."/>
            <person name="Goodwin L."/>
            <person name="Chain P."/>
            <person name="Pitluck S."/>
            <person name="Goker M."/>
            <person name="Ovchinikova G."/>
            <person name="Pati A."/>
            <person name="Ivanova N."/>
            <person name="Mavromatis K."/>
            <person name="Chen A."/>
            <person name="Palaniappan K."/>
            <person name="Land M."/>
            <person name="Hauser L."/>
            <person name="Chang Y.J."/>
            <person name="Jeffries C.D."/>
            <person name="Bristow J."/>
            <person name="Eisen J.A."/>
            <person name="Markowitz V."/>
            <person name="Hugenholtz P."/>
            <person name="Kyrpides N.C."/>
            <person name="Klenk H.P."/>
        </authorList>
    </citation>
    <scope>NUCLEOTIDE SEQUENCE [LARGE SCALE GENOMIC DNA]</scope>
    <source>
        <strain evidence="3">DSM 44728 / CIP 108903 / NRRL B-16338 / NBRC 102104 / LLR-40K-21</strain>
    </source>
</reference>
<feature type="transmembrane region" description="Helical" evidence="1">
    <location>
        <begin position="65"/>
        <end position="84"/>
    </location>
</feature>
<keyword evidence="1" id="KW-1133">Transmembrane helix</keyword>
<dbReference type="KEGG" id="sna:Snas_3835"/>
<dbReference type="InterPro" id="IPR052712">
    <property type="entry name" value="Acid_resist_chaperone_HdeD"/>
</dbReference>
<evidence type="ECO:0000256" key="1">
    <source>
        <dbReference type="SAM" id="Phobius"/>
    </source>
</evidence>
<dbReference type="OrthoDB" id="193343at2"/>
<evidence type="ECO:0000313" key="3">
    <source>
        <dbReference type="Proteomes" id="UP000000844"/>
    </source>
</evidence>
<dbReference type="eggNOG" id="COG3247">
    <property type="taxonomic scope" value="Bacteria"/>
</dbReference>
<dbReference type="STRING" id="446470.Snas_3835"/>
<organism evidence="2 3">
    <name type="scientific">Stackebrandtia nassauensis (strain DSM 44728 / CIP 108903 / NRRL B-16338 / NBRC 102104 / LLR-40K-21)</name>
    <dbReference type="NCBI Taxonomy" id="446470"/>
    <lineage>
        <taxon>Bacteria</taxon>
        <taxon>Bacillati</taxon>
        <taxon>Actinomycetota</taxon>
        <taxon>Actinomycetes</taxon>
        <taxon>Glycomycetales</taxon>
        <taxon>Glycomycetaceae</taxon>
        <taxon>Stackebrandtia</taxon>
    </lineage>
</organism>
<evidence type="ECO:0008006" key="4">
    <source>
        <dbReference type="Google" id="ProtNLM"/>
    </source>
</evidence>
<dbReference type="InterPro" id="IPR005325">
    <property type="entry name" value="DUF308_memb"/>
</dbReference>
<dbReference type="PANTHER" id="PTHR34989">
    <property type="entry name" value="PROTEIN HDED"/>
    <property type="match status" value="1"/>
</dbReference>
<feature type="transmembrane region" description="Helical" evidence="1">
    <location>
        <begin position="90"/>
        <end position="110"/>
    </location>
</feature>
<dbReference type="Pfam" id="PF03729">
    <property type="entry name" value="DUF308"/>
    <property type="match status" value="1"/>
</dbReference>
<gene>
    <name evidence="2" type="ordered locus">Snas_3835</name>
</gene>
<feature type="transmembrane region" description="Helical" evidence="1">
    <location>
        <begin position="38"/>
        <end position="58"/>
    </location>
</feature>
<keyword evidence="3" id="KW-1185">Reference proteome</keyword>
<proteinExistence type="predicted"/>
<evidence type="ECO:0000313" key="2">
    <source>
        <dbReference type="EMBL" id="ADD43491.1"/>
    </source>
</evidence>
<dbReference type="GO" id="GO:0005886">
    <property type="term" value="C:plasma membrane"/>
    <property type="evidence" value="ECO:0007669"/>
    <property type="project" value="TreeGrafter"/>
</dbReference>
<protein>
    <recommendedName>
        <fullName evidence="4">HdeD family acid-resistance protein</fullName>
    </recommendedName>
</protein>
<feature type="transmembrane region" description="Helical" evidence="1">
    <location>
        <begin position="122"/>
        <end position="140"/>
    </location>
</feature>
<dbReference type="Proteomes" id="UP000000844">
    <property type="component" value="Chromosome"/>
</dbReference>
<feature type="transmembrane region" description="Helical" evidence="1">
    <location>
        <begin position="146"/>
        <end position="169"/>
    </location>
</feature>
<dbReference type="AlphaFoldDB" id="D3PYQ8"/>
<sequence length="190" mass="20135">MNELLARSWGLLVFRGVVGVLFGVMALFWPGLTVFTLVILWGAFAIVDGVAGIAMGVAGQAGDRWIHIFFGVFSLLAGVVAFAWPAMTALVLLIFIAVWAIITGVTYLVTAWRVRHEVTGEWLLALTGVASIALGVVLLLQPTAGALGMVMFIGVLAIIWGAFTVVLGFRMRSLAKHPPAEAVGGSTRTV</sequence>
<dbReference type="EMBL" id="CP001778">
    <property type="protein sequence ID" value="ADD43491.1"/>
    <property type="molecule type" value="Genomic_DNA"/>
</dbReference>
<accession>D3PYQ8</accession>
<keyword evidence="1" id="KW-0812">Transmembrane</keyword>
<name>D3PYQ8_STANL</name>
<dbReference type="RefSeq" id="WP_013019062.1">
    <property type="nucleotide sequence ID" value="NC_013947.1"/>
</dbReference>